<evidence type="ECO:0000256" key="6">
    <source>
        <dbReference type="ARBA" id="ARBA00023210"/>
    </source>
</evidence>
<dbReference type="STRING" id="930117.SAMN05216225_100551"/>
<keyword evidence="6 8" id="KW-0717">Septation</keyword>
<keyword evidence="8" id="KW-1003">Cell membrane</keyword>
<keyword evidence="5 8" id="KW-0472">Membrane</keyword>
<evidence type="ECO:0000256" key="9">
    <source>
        <dbReference type="SAM" id="Phobius"/>
    </source>
</evidence>
<feature type="topological domain" description="Extracellular" evidence="8">
    <location>
        <begin position="1"/>
        <end position="2"/>
    </location>
</feature>
<evidence type="ECO:0000313" key="10">
    <source>
        <dbReference type="EMBL" id="SHF79435.1"/>
    </source>
</evidence>
<comment type="subcellular location">
    <subcellularLocation>
        <location evidence="8">Cell membrane</location>
        <topology evidence="8">Single-pass membrane protein</topology>
    </subcellularLocation>
    <text evidence="8">Colocalized with FtsZ to the nascent septal site.</text>
</comment>
<dbReference type="InterPro" id="IPR010379">
    <property type="entry name" value="EzrA"/>
</dbReference>
<accession>A0A1M5EJN2</accession>
<evidence type="ECO:0000256" key="1">
    <source>
        <dbReference type="ARBA" id="ARBA00022618"/>
    </source>
</evidence>
<sequence length="563" mass="66541">MEYFIGILLAIIVIIIVGLILRKRVYDEVDRQEGWKMDIMNRNITSQLSRIKKLNLSGETQEKFESWKERWELILSKELPDIEEYLFDAEEAADRYRFPTAKKTLRKSDQVLHSIEKDIEKILLELEELMESEESSRKEIEHIQPTIKELRKQLSQNRFQYGKAEVRFEVELDELDESLHKYHELVNSGNYLEGKTLVDTIKEELSSIETVIQEFPAVYKAFKQELPSQIDDLYNGIKEMKEDGYRVEHLGFEKEIHNYQQRILDFVNDLEKGETSEAKVFKEELDERIQEMYQLLEKEAIAKNFMETQIPSYQESLDEIAASFNNTKTDVEELKKTYYFDDQDMEKYLSLEQSIAQLHKQFEEILNELEDSDRTHTELREKLEVGFEQLDALKEKHDDFKLSVYNLRKDEIEAKEKLSDMRDQLQQVHRKVKKSNIPGVPEYIWKLSNDATEKNKQVLESLDKHPLDIAGVQRALSEAQDTLNQLVEQTDDMLEQAQLTEQVIQYANRYRSKYPILAAKLSESESLFRSYEYELALETAVKALKEVDPNALEYIEENRMIIH</sequence>
<feature type="coiled-coil region" evidence="8">
    <location>
        <begin position="469"/>
        <end position="496"/>
    </location>
</feature>
<keyword evidence="2 8" id="KW-0812">Transmembrane</keyword>
<dbReference type="GO" id="GO:0005940">
    <property type="term" value="C:septin ring"/>
    <property type="evidence" value="ECO:0007669"/>
    <property type="project" value="InterPro"/>
</dbReference>
<keyword evidence="11" id="KW-1185">Reference proteome</keyword>
<keyword evidence="1 8" id="KW-0132">Cell division</keyword>
<gene>
    <name evidence="8" type="primary">ezrA</name>
    <name evidence="10" type="ORF">SAMN05216225_100551</name>
</gene>
<evidence type="ECO:0000256" key="3">
    <source>
        <dbReference type="ARBA" id="ARBA00022989"/>
    </source>
</evidence>
<evidence type="ECO:0000256" key="2">
    <source>
        <dbReference type="ARBA" id="ARBA00022692"/>
    </source>
</evidence>
<dbReference type="GO" id="GO:0000917">
    <property type="term" value="P:division septum assembly"/>
    <property type="evidence" value="ECO:0007669"/>
    <property type="project" value="UniProtKB-KW"/>
</dbReference>
<dbReference type="HAMAP" id="MF_00728">
    <property type="entry name" value="EzrA"/>
    <property type="match status" value="1"/>
</dbReference>
<reference evidence="10 11" key="1">
    <citation type="submission" date="2016-11" db="EMBL/GenBank/DDBJ databases">
        <authorList>
            <person name="Jaros S."/>
            <person name="Januszkiewicz K."/>
            <person name="Wedrychowicz H."/>
        </authorList>
    </citation>
    <scope>NUCLEOTIDE SEQUENCE [LARGE SCALE GENOMIC DNA]</scope>
    <source>
        <strain evidence="10 11">IBRC-M 10683</strain>
    </source>
</reference>
<feature type="transmembrane region" description="Helical" evidence="9">
    <location>
        <begin position="6"/>
        <end position="22"/>
    </location>
</feature>
<dbReference type="EMBL" id="FQVW01000005">
    <property type="protein sequence ID" value="SHF79435.1"/>
    <property type="molecule type" value="Genomic_DNA"/>
</dbReference>
<feature type="coiled-coil region" evidence="8">
    <location>
        <begin position="348"/>
        <end position="431"/>
    </location>
</feature>
<keyword evidence="3 8" id="KW-1133">Transmembrane helix</keyword>
<organism evidence="10 11">
    <name type="scientific">Ornithinibacillus halophilus</name>
    <dbReference type="NCBI Taxonomy" id="930117"/>
    <lineage>
        <taxon>Bacteria</taxon>
        <taxon>Bacillati</taxon>
        <taxon>Bacillota</taxon>
        <taxon>Bacilli</taxon>
        <taxon>Bacillales</taxon>
        <taxon>Bacillaceae</taxon>
        <taxon>Ornithinibacillus</taxon>
    </lineage>
</organism>
<evidence type="ECO:0000256" key="7">
    <source>
        <dbReference type="ARBA" id="ARBA00023306"/>
    </source>
</evidence>
<proteinExistence type="inferred from homology"/>
<dbReference type="NCBIfam" id="NF003413">
    <property type="entry name" value="PRK04778.1-7"/>
    <property type="match status" value="1"/>
</dbReference>
<dbReference type="Pfam" id="PF06160">
    <property type="entry name" value="EzrA"/>
    <property type="match status" value="1"/>
</dbReference>
<evidence type="ECO:0000313" key="11">
    <source>
        <dbReference type="Proteomes" id="UP000183988"/>
    </source>
</evidence>
<comment type="function">
    <text evidence="8">Negative regulator of FtsZ ring formation; modulates the frequency and position of FtsZ ring formation. Inhibits FtsZ ring formation at polar sites. Interacts either with FtsZ or with one of its binding partners to promote depolymerization.</text>
</comment>
<dbReference type="RefSeq" id="WP_072888418.1">
    <property type="nucleotide sequence ID" value="NZ_FQVW01000005.1"/>
</dbReference>
<dbReference type="OrthoDB" id="1654473at2"/>
<comment type="similarity">
    <text evidence="8">Belongs to the EzrA family.</text>
</comment>
<dbReference type="GO" id="GO:0000921">
    <property type="term" value="P:septin ring assembly"/>
    <property type="evidence" value="ECO:0007669"/>
    <property type="project" value="InterPro"/>
</dbReference>
<dbReference type="AlphaFoldDB" id="A0A1M5EJN2"/>
<keyword evidence="7 8" id="KW-0131">Cell cycle</keyword>
<keyword evidence="4 8" id="KW-0175">Coiled coil</keyword>
<dbReference type="GO" id="GO:0005886">
    <property type="term" value="C:plasma membrane"/>
    <property type="evidence" value="ECO:0007669"/>
    <property type="project" value="UniProtKB-SubCell"/>
</dbReference>
<evidence type="ECO:0000256" key="5">
    <source>
        <dbReference type="ARBA" id="ARBA00023136"/>
    </source>
</evidence>
<evidence type="ECO:0000256" key="4">
    <source>
        <dbReference type="ARBA" id="ARBA00023054"/>
    </source>
</evidence>
<protein>
    <recommendedName>
        <fullName evidence="8">Septation ring formation regulator EzrA</fullName>
    </recommendedName>
</protein>
<feature type="coiled-coil region" evidence="8">
    <location>
        <begin position="112"/>
        <end position="143"/>
    </location>
</feature>
<name>A0A1M5EJN2_9BACI</name>
<evidence type="ECO:0000256" key="8">
    <source>
        <dbReference type="HAMAP-Rule" id="MF_00728"/>
    </source>
</evidence>
<feature type="topological domain" description="Cytoplasmic" evidence="8">
    <location>
        <begin position="22"/>
        <end position="563"/>
    </location>
</feature>
<dbReference type="Proteomes" id="UP000183988">
    <property type="component" value="Unassembled WGS sequence"/>
</dbReference>